<keyword evidence="1" id="KW-1133">Transmembrane helix</keyword>
<evidence type="ECO:0000313" key="3">
    <source>
        <dbReference type="Proteomes" id="UP000010305"/>
    </source>
</evidence>
<accession>J5KG12</accession>
<protein>
    <recommendedName>
        <fullName evidence="4">TIGR02206 family membrane protein</fullName>
    </recommendedName>
</protein>
<gene>
    <name evidence="2" type="ORF">NT01SARS_0659</name>
</gene>
<feature type="transmembrane region" description="Helical" evidence="1">
    <location>
        <begin position="207"/>
        <end position="227"/>
    </location>
</feature>
<dbReference type="InterPro" id="IPR011737">
    <property type="entry name" value="CHP02206_TP0381"/>
</dbReference>
<organism evidence="2 3">
    <name type="scientific">SAR86 cluster bacterium SAR86A</name>
    <dbReference type="NCBI Taxonomy" id="1123866"/>
    <lineage>
        <taxon>Bacteria</taxon>
        <taxon>Pseudomonadati</taxon>
        <taxon>Pseudomonadota</taxon>
        <taxon>Gammaproteobacteria</taxon>
        <taxon>SAR86 cluster</taxon>
    </lineage>
</organism>
<proteinExistence type="predicted"/>
<keyword evidence="1" id="KW-0812">Transmembrane</keyword>
<reference evidence="2 3" key="1">
    <citation type="journal article" date="2012" name="ISME J.">
        <title>Genomic insights to SAR86, an abundant and uncultivated marine bacterial lineage.</title>
        <authorList>
            <person name="Dupont C.L."/>
            <person name="Rusch D.B."/>
            <person name="Yooseph S."/>
            <person name="Lombardo M.J."/>
            <person name="Richter R.A."/>
            <person name="Valas R."/>
            <person name="Novotny M."/>
            <person name="Yee-Greenbaum J."/>
            <person name="Selengut J.D."/>
            <person name="Haft D.H."/>
            <person name="Halpern A.L."/>
            <person name="Lasken R.S."/>
            <person name="Nealson K."/>
            <person name="Friedman R."/>
            <person name="Venter J.C."/>
        </authorList>
    </citation>
    <scope>NUCLEOTIDE SEQUENCE [LARGE SCALE GENOMIC DNA]</scope>
</reference>
<feature type="transmembrane region" description="Helical" evidence="1">
    <location>
        <begin position="6"/>
        <end position="27"/>
    </location>
</feature>
<dbReference type="NCBIfam" id="TIGR02206">
    <property type="entry name" value="intg_mem_TP0381"/>
    <property type="match status" value="1"/>
</dbReference>
<dbReference type="EMBL" id="JH611156">
    <property type="protein sequence ID" value="EJP72166.1"/>
    <property type="molecule type" value="Genomic_DNA"/>
</dbReference>
<dbReference type="AlphaFoldDB" id="J5KG12"/>
<name>J5KG12_9GAMM</name>
<keyword evidence="1" id="KW-0472">Membrane</keyword>
<dbReference type="Pfam" id="PF14808">
    <property type="entry name" value="TMEM164"/>
    <property type="match status" value="1"/>
</dbReference>
<dbReference type="Proteomes" id="UP000010305">
    <property type="component" value="Unassembled WGS sequence"/>
</dbReference>
<evidence type="ECO:0008006" key="4">
    <source>
        <dbReference type="Google" id="ProtNLM"/>
    </source>
</evidence>
<evidence type="ECO:0000313" key="2">
    <source>
        <dbReference type="EMBL" id="EJP72166.1"/>
    </source>
</evidence>
<feature type="transmembrane region" description="Helical" evidence="1">
    <location>
        <begin position="127"/>
        <end position="147"/>
    </location>
</feature>
<feature type="transmembrane region" description="Helical" evidence="1">
    <location>
        <begin position="159"/>
        <end position="178"/>
    </location>
</feature>
<sequence length="233" mass="26341">MFGTPFEIFGTVHVITIVVIAFVSIFLPKFYKGKADEQISLMKKIIAGVIAAHVIISPYKDLYLLANPYDWRETIPLHMCDLSEIFLIWFLLGGPKILYLCAFFWGLGGATMAILTPDISHHDLDYIFFMIGHGMIIVGIMFATVTLGNRPYAKDIIKVSLITAFVLLPIVYVINLILGEPANFWYLMAKPDGASLMDVFPDPPYHLLYTTPLAIAVFYLIYLPYFIKDNFAK</sequence>
<dbReference type="HOGENOM" id="CLU_088526_2_0_6"/>
<dbReference type="STRING" id="1123866.NT01SARS_0659"/>
<evidence type="ECO:0000256" key="1">
    <source>
        <dbReference type="SAM" id="Phobius"/>
    </source>
</evidence>